<dbReference type="Pfam" id="PF13450">
    <property type="entry name" value="NAD_binding_8"/>
    <property type="match status" value="1"/>
</dbReference>
<evidence type="ECO:0000313" key="7">
    <source>
        <dbReference type="Proteomes" id="UP001054857"/>
    </source>
</evidence>
<evidence type="ECO:0000256" key="2">
    <source>
        <dbReference type="ARBA" id="ARBA00022630"/>
    </source>
</evidence>
<gene>
    <name evidence="6" type="ORF">Agub_g15085</name>
</gene>
<evidence type="ECO:0000313" key="6">
    <source>
        <dbReference type="EMBL" id="GFR52510.1"/>
    </source>
</evidence>
<keyword evidence="4" id="KW-0560">Oxidoreductase</keyword>
<protein>
    <submittedName>
        <fullName evidence="6">Uncharacterized protein</fullName>
    </submittedName>
</protein>
<evidence type="ECO:0000256" key="5">
    <source>
        <dbReference type="SAM" id="MobiDB-lite"/>
    </source>
</evidence>
<dbReference type="InterPro" id="IPR036188">
    <property type="entry name" value="FAD/NAD-bd_sf"/>
</dbReference>
<comment type="cofactor">
    <cofactor evidence="1">
        <name>FAD</name>
        <dbReference type="ChEBI" id="CHEBI:57692"/>
    </cofactor>
</comment>
<feature type="region of interest" description="Disordered" evidence="5">
    <location>
        <begin position="118"/>
        <end position="138"/>
    </location>
</feature>
<sequence length="226" mass="23364">MASLMRNITDMASSRRPRPPLASPSRRPVTCKCTSSAQPRSPLDVIIVGSGIGGLTAASALLEAGARVRIYEFRKKDDALTGPGGIQIQANAEKVLRLLRSSWIAPGDATAAASATATAANKDSSSTGSSSTETGGSSSCYSLSDAIYEVGGPIMSGGFRNEKGDYLYYSDIDSVGLTDIQSNGLSISRGSLQRILYSALPPGLVTFGRSFAAFNAPPPGAPGKLQ</sequence>
<dbReference type="PANTHER" id="PTHR46496:SF1">
    <property type="entry name" value="ZEAXANTHIN EPOXIDASE, CHLOROPLASTIC"/>
    <property type="match status" value="1"/>
</dbReference>
<dbReference type="SUPFAM" id="SSF51905">
    <property type="entry name" value="FAD/NAD(P)-binding domain"/>
    <property type="match status" value="1"/>
</dbReference>
<reference evidence="6 7" key="1">
    <citation type="journal article" date="2021" name="Sci. Rep.">
        <title>Genome sequencing of the multicellular alga Astrephomene provides insights into convergent evolution of germ-soma differentiation.</title>
        <authorList>
            <person name="Yamashita S."/>
            <person name="Yamamoto K."/>
            <person name="Matsuzaki R."/>
            <person name="Suzuki S."/>
            <person name="Yamaguchi H."/>
            <person name="Hirooka S."/>
            <person name="Minakuchi Y."/>
            <person name="Miyagishima S."/>
            <person name="Kawachi M."/>
            <person name="Toyoda A."/>
            <person name="Nozaki H."/>
        </authorList>
    </citation>
    <scope>NUCLEOTIDE SEQUENCE [LARGE SCALE GENOMIC DNA]</scope>
    <source>
        <strain evidence="6 7">NIES-4017</strain>
    </source>
</reference>
<dbReference type="AlphaFoldDB" id="A0AAD3E2H9"/>
<feature type="non-terminal residue" evidence="6">
    <location>
        <position position="226"/>
    </location>
</feature>
<keyword evidence="3" id="KW-0274">FAD</keyword>
<evidence type="ECO:0000256" key="3">
    <source>
        <dbReference type="ARBA" id="ARBA00022827"/>
    </source>
</evidence>
<name>A0AAD3E2H9_9CHLO</name>
<organism evidence="6 7">
    <name type="scientific">Astrephomene gubernaculifera</name>
    <dbReference type="NCBI Taxonomy" id="47775"/>
    <lineage>
        <taxon>Eukaryota</taxon>
        <taxon>Viridiplantae</taxon>
        <taxon>Chlorophyta</taxon>
        <taxon>core chlorophytes</taxon>
        <taxon>Chlorophyceae</taxon>
        <taxon>CS clade</taxon>
        <taxon>Chlamydomonadales</taxon>
        <taxon>Astrephomenaceae</taxon>
        <taxon>Astrephomene</taxon>
    </lineage>
</organism>
<keyword evidence="7" id="KW-1185">Reference proteome</keyword>
<keyword evidence="2" id="KW-0285">Flavoprotein</keyword>
<accession>A0AAD3E2H9</accession>
<evidence type="ECO:0000256" key="1">
    <source>
        <dbReference type="ARBA" id="ARBA00001974"/>
    </source>
</evidence>
<dbReference type="EMBL" id="BMAR01000065">
    <property type="protein sequence ID" value="GFR52510.1"/>
    <property type="molecule type" value="Genomic_DNA"/>
</dbReference>
<dbReference type="Proteomes" id="UP001054857">
    <property type="component" value="Unassembled WGS sequence"/>
</dbReference>
<proteinExistence type="predicted"/>
<evidence type="ECO:0000256" key="4">
    <source>
        <dbReference type="ARBA" id="ARBA00023002"/>
    </source>
</evidence>
<dbReference type="PANTHER" id="PTHR46496">
    <property type="match status" value="1"/>
</dbReference>
<dbReference type="Gene3D" id="3.50.50.60">
    <property type="entry name" value="FAD/NAD(P)-binding domain"/>
    <property type="match status" value="1"/>
</dbReference>
<dbReference type="GO" id="GO:0016491">
    <property type="term" value="F:oxidoreductase activity"/>
    <property type="evidence" value="ECO:0007669"/>
    <property type="project" value="UniProtKB-KW"/>
</dbReference>
<feature type="region of interest" description="Disordered" evidence="5">
    <location>
        <begin position="1"/>
        <end position="35"/>
    </location>
</feature>
<comment type="caution">
    <text evidence="6">The sequence shown here is derived from an EMBL/GenBank/DDBJ whole genome shotgun (WGS) entry which is preliminary data.</text>
</comment>